<feature type="domain" description="KfrA N-terminal DNA-binding" evidence="2">
    <location>
        <begin position="8"/>
        <end position="119"/>
    </location>
</feature>
<proteinExistence type="predicted"/>
<evidence type="ECO:0000313" key="4">
    <source>
        <dbReference type="Proteomes" id="UP001596379"/>
    </source>
</evidence>
<keyword evidence="1" id="KW-0175">Coiled coil</keyword>
<comment type="caution">
    <text evidence="3">The sequence shown here is derived from an EMBL/GenBank/DDBJ whole genome shotgun (WGS) entry which is preliminary data.</text>
</comment>
<evidence type="ECO:0000256" key="1">
    <source>
        <dbReference type="SAM" id="Coils"/>
    </source>
</evidence>
<accession>A0ABW2J9L4</accession>
<dbReference type="InterPro" id="IPR021104">
    <property type="entry name" value="KfrA_DNA-bd_N"/>
</dbReference>
<gene>
    <name evidence="3" type="ORF">ACFQO0_14215</name>
</gene>
<dbReference type="Pfam" id="PF11740">
    <property type="entry name" value="KfrA_N"/>
    <property type="match status" value="1"/>
</dbReference>
<name>A0ABW2J9L4_9BURK</name>
<reference evidence="4" key="1">
    <citation type="journal article" date="2019" name="Int. J. Syst. Evol. Microbiol.">
        <title>The Global Catalogue of Microorganisms (GCM) 10K type strain sequencing project: providing services to taxonomists for standard genome sequencing and annotation.</title>
        <authorList>
            <consortium name="The Broad Institute Genomics Platform"/>
            <consortium name="The Broad Institute Genome Sequencing Center for Infectious Disease"/>
            <person name="Wu L."/>
            <person name="Ma J."/>
        </authorList>
    </citation>
    <scope>NUCLEOTIDE SEQUENCE [LARGE SCALE GENOMIC DNA]</scope>
    <source>
        <strain evidence="4">CCUG 36956</strain>
    </source>
</reference>
<dbReference type="Proteomes" id="UP001596379">
    <property type="component" value="Unassembled WGS sequence"/>
</dbReference>
<protein>
    <submittedName>
        <fullName evidence="3">DNA-binding protein</fullName>
    </submittedName>
</protein>
<keyword evidence="3" id="KW-0238">DNA-binding</keyword>
<dbReference type="GO" id="GO:0003677">
    <property type="term" value="F:DNA binding"/>
    <property type="evidence" value="ECO:0007669"/>
    <property type="project" value="UniProtKB-KW"/>
</dbReference>
<feature type="coiled-coil region" evidence="1">
    <location>
        <begin position="155"/>
        <end position="182"/>
    </location>
</feature>
<sequence length="353" mass="39383">MARAGILYSQVASVAAQLAGRGINATVDNVREALGNTGSKSTIAPLLKRWKSEQEKHVSGAQTGLPADLVAAVKNLYEHLQHEASQNIEATLAQLASAKASFNEQMEAARDATKVLKTERDKLDVALTQERNAHEKLGAAYHSLQITEAKLQAEAAGMVQRLQDHRTEVDNLKQQLHLANTQFEYYQESIASQRMEERRQFEHSKVTLDAEIMEMRHQLAAKHVLMTQQDQKIAQLKQIDEELQSFKSDYRRLERELLMVTQTLSTQTALATELSARFKIASEALSDAQTKLAVLDHERSQLQARSIDLEAKTTALETVCQALRIDKATLEGQLQQIAAQKTLNIEAHRANNS</sequence>
<dbReference type="EMBL" id="JBHTCC010000003">
    <property type="protein sequence ID" value="MFC7299595.1"/>
    <property type="molecule type" value="Genomic_DNA"/>
</dbReference>
<evidence type="ECO:0000259" key="2">
    <source>
        <dbReference type="Pfam" id="PF11740"/>
    </source>
</evidence>
<dbReference type="RefSeq" id="WP_382235738.1">
    <property type="nucleotide sequence ID" value="NZ_JBHTCC010000003.1"/>
</dbReference>
<feature type="coiled-coil region" evidence="1">
    <location>
        <begin position="285"/>
        <end position="340"/>
    </location>
</feature>
<evidence type="ECO:0000313" key="3">
    <source>
        <dbReference type="EMBL" id="MFC7299595.1"/>
    </source>
</evidence>
<organism evidence="3 4">
    <name type="scientific">Herminiimonas aquatilis</name>
    <dbReference type="NCBI Taxonomy" id="345342"/>
    <lineage>
        <taxon>Bacteria</taxon>
        <taxon>Pseudomonadati</taxon>
        <taxon>Pseudomonadota</taxon>
        <taxon>Betaproteobacteria</taxon>
        <taxon>Burkholderiales</taxon>
        <taxon>Oxalobacteraceae</taxon>
        <taxon>Herminiimonas</taxon>
    </lineage>
</organism>
<keyword evidence="4" id="KW-1185">Reference proteome</keyword>